<dbReference type="Proteomes" id="UP000033448">
    <property type="component" value="Unassembled WGS sequence"/>
</dbReference>
<evidence type="ECO:0000313" key="1">
    <source>
        <dbReference type="EMBL" id="KJL25618.1"/>
    </source>
</evidence>
<organism evidence="1 2">
    <name type="scientific">Microbacterium azadirachtae</name>
    <dbReference type="NCBI Taxonomy" id="582680"/>
    <lineage>
        <taxon>Bacteria</taxon>
        <taxon>Bacillati</taxon>
        <taxon>Actinomycetota</taxon>
        <taxon>Actinomycetes</taxon>
        <taxon>Micrococcales</taxon>
        <taxon>Microbacteriaceae</taxon>
        <taxon>Microbacterium</taxon>
    </lineage>
</organism>
<dbReference type="PROSITE" id="PS51318">
    <property type="entry name" value="TAT"/>
    <property type="match status" value="1"/>
</dbReference>
<dbReference type="OrthoDB" id="9926416at2"/>
<accession>A0A0F0KXJ6</accession>
<keyword evidence="2" id="KW-1185">Reference proteome</keyword>
<sequence length="220" mass="22818">MPAIEELDAPERRGIDRRTIVKGAAWAMPVVAAAIAVPNATASTACAVAVPGWQAWSSGTTGSFTSGTCGGQQPQADGKWWQWCDATTTSNYTLSKCTTVAMVAGKTYSITFTTQANRGNPAPDSPANLVLAIGGSQVWAGYTVGTTGKSANPGGTNTHLLTTSVNGSNYTDQTWTVLYTAQTTGDVLVCYTWTAYQRTSANGNVSTDDIGTSVPAISCT</sequence>
<evidence type="ECO:0000313" key="2">
    <source>
        <dbReference type="Proteomes" id="UP000033448"/>
    </source>
</evidence>
<dbReference type="InterPro" id="IPR006311">
    <property type="entry name" value="TAT_signal"/>
</dbReference>
<proteinExistence type="predicted"/>
<gene>
    <name evidence="1" type="ORF">RL72_01400</name>
</gene>
<dbReference type="EMBL" id="JYIT01000069">
    <property type="protein sequence ID" value="KJL25618.1"/>
    <property type="molecule type" value="Genomic_DNA"/>
</dbReference>
<reference evidence="1 2" key="1">
    <citation type="submission" date="2015-02" db="EMBL/GenBank/DDBJ databases">
        <title>Draft genome sequences of ten Microbacterium spp. with emphasis on heavy metal contaminated environments.</title>
        <authorList>
            <person name="Corretto E."/>
        </authorList>
    </citation>
    <scope>NUCLEOTIDE SEQUENCE [LARGE SCALE GENOMIC DNA]</scope>
    <source>
        <strain evidence="1 2">DSM 23848</strain>
    </source>
</reference>
<comment type="caution">
    <text evidence="1">The sequence shown here is derived from an EMBL/GenBank/DDBJ whole genome shotgun (WGS) entry which is preliminary data.</text>
</comment>
<dbReference type="PATRIC" id="fig|582680.7.peg.1436"/>
<protein>
    <submittedName>
        <fullName evidence="1">Uncharacterized protein</fullName>
    </submittedName>
</protein>
<dbReference type="RefSeq" id="WP_045250100.1">
    <property type="nucleotide sequence ID" value="NZ_JYIT01000069.1"/>
</dbReference>
<dbReference type="AlphaFoldDB" id="A0A0F0KXJ6"/>
<name>A0A0F0KXJ6_9MICO</name>